<reference evidence="9 10" key="1">
    <citation type="journal article" date="2018" name="Nat. Microbiol.">
        <title>Leveraging single-cell genomics to expand the fungal tree of life.</title>
        <authorList>
            <person name="Ahrendt S.R."/>
            <person name="Quandt C.A."/>
            <person name="Ciobanu D."/>
            <person name="Clum A."/>
            <person name="Salamov A."/>
            <person name="Andreopoulos B."/>
            <person name="Cheng J.F."/>
            <person name="Woyke T."/>
            <person name="Pelin A."/>
            <person name="Henrissat B."/>
            <person name="Reynolds N.K."/>
            <person name="Benny G.L."/>
            <person name="Smith M.E."/>
            <person name="James T.Y."/>
            <person name="Grigoriev I.V."/>
        </authorList>
    </citation>
    <scope>NUCLEOTIDE SEQUENCE [LARGE SCALE GENOMIC DNA]</scope>
    <source>
        <strain evidence="9 10">ATCC 52028</strain>
    </source>
</reference>
<dbReference type="OrthoDB" id="27218at2759"/>
<dbReference type="SUPFAM" id="SSF48371">
    <property type="entry name" value="ARM repeat"/>
    <property type="match status" value="2"/>
</dbReference>
<dbReference type="SMART" id="SM00913">
    <property type="entry name" value="IBN_N"/>
    <property type="match status" value="1"/>
</dbReference>
<dbReference type="Pfam" id="PF18787">
    <property type="entry name" value="CRM1_repeat_3"/>
    <property type="match status" value="1"/>
</dbReference>
<dbReference type="SMART" id="SM01102">
    <property type="entry name" value="CRM1_C"/>
    <property type="match status" value="1"/>
</dbReference>
<dbReference type="Pfam" id="PF08389">
    <property type="entry name" value="Xpo1"/>
    <property type="match status" value="1"/>
</dbReference>
<feature type="domain" description="Importin N-terminal" evidence="6">
    <location>
        <begin position="34"/>
        <end position="100"/>
    </location>
</feature>
<dbReference type="PANTHER" id="PTHR11223">
    <property type="entry name" value="EXPORTIN 1/5"/>
    <property type="match status" value="1"/>
</dbReference>
<comment type="similarity">
    <text evidence="2">Belongs to the exportin family.</text>
</comment>
<evidence type="ECO:0000256" key="3">
    <source>
        <dbReference type="ARBA" id="ARBA00022448"/>
    </source>
</evidence>
<reference evidence="8" key="2">
    <citation type="submission" date="2018-04" db="EMBL/GenBank/DDBJ databases">
        <title>Leveraging single-cell genomics to expand the Fungal Tree of Life.</title>
        <authorList>
            <consortium name="DOE Joint Genome Institute"/>
            <person name="Ahrendt S.R."/>
            <person name="Quandt C.A."/>
            <person name="Ciobanu D."/>
            <person name="Clum A."/>
            <person name="Salamov A."/>
            <person name="Andreopoulos B."/>
            <person name="Cheng J.-F."/>
            <person name="Woyke T."/>
            <person name="Pelin A."/>
            <person name="Henrissat B."/>
            <person name="Benny G.L."/>
            <person name="Smith M.E."/>
            <person name="James T.Y."/>
            <person name="Grigoriev I.V."/>
        </authorList>
    </citation>
    <scope>NUCLEOTIDE SEQUENCE</scope>
    <source>
        <strain evidence="8">ATCC 52028</strain>
    </source>
</reference>
<sequence>MEAILDFSGDLNISLLDQVVTTFYRGSGPEKLQAQKILTQFQEHPEAWKRADAILEKSQVNETRFLALQVLETLIKTMWKALPPVQANGIKDFIVAFVIKMSSTEESLHQNRTLISKLNLVLVQILKQEWPHNWPNFIPEIVAASKSNLSLCENNMRILRLLSEEIFDFGAEQMTQQKAHNLKNQMCAEFSSIFQLCHEILQKAAKPSLIKATLATLHRFLNWIPLGYIFETDIISILHSRFLSERAFRNITLKCLTEIGALDIHGTHDDRFVLLFNMTLGSVVQMLPTNTNIPRFYEEGSDDDEQFLQNLALFLTSFMSTHLLPVETIGAQDPNCREMLMVAHHYLLCISQIPEQEIFKICLEYWTKLVTGLYEELINPPPASTDPLLQHNSSLVLAGSVNRASGVRRMLYTDVLHQLRIVFIERMVKPKEVLITENDEGEIVRVFVKESDTIVLYKSMREALVYLTHLGVDDMIAIMNEKLARQMDNSEWSWDNLNKLCWAIGSISGAMNEEIEKNFLVKVIKELLTLTELRRGKDNKAVVASNIMYVVGQYPRFLKAHWKFLKTVVNKLFEFMHELHEGVQDMACDTFIKIAQECKRHFVTQQQTESQPYVDEIINDIDRHVMDLRPQQVQTFYEAVGYMIRAAPSKQASDRMVESLMRSPNAGWDSLMAEATQRPDILSDPEKIKMLGNILKTNVSACTSIGGGFLIQIGRNYMDMLGLYRAVSGLISQAVASEGLIATKTPRVRGMRTIKKEILKLVETFVVSYKAPDLESIMESMIPPLLETVLVDYQRNVEDARDAEVLSVMASIITRLSNFILPQIPPILDSVFQCTLNMISQDFEEYPEHRHSFFLMLQAINTYCFPALLQLPSAQFKLYMDSIVWAFKHTMRDISDMGLSIVTEMLTNFSKTEPSVANAFFQTYYLSLLQDIFFVLTNPFHKSGFRWQTVILSQLFTMVSNGTITQPLYDPTQVTRPNMSNQEFLTDAMQTLLANAFPHVQPVKIAAFVQGLFVHCKDFPAFKGHVRDFLVTLKEFSGEEGADGADKLFLEEREAELEQRKQAELQAALRIPGMVKPSDRPDTEASMQD</sequence>
<dbReference type="InterPro" id="IPR041123">
    <property type="entry name" value="CRM1_repeat"/>
</dbReference>
<dbReference type="PANTHER" id="PTHR11223:SF2">
    <property type="entry name" value="EXPORTIN-1"/>
    <property type="match status" value="1"/>
</dbReference>
<evidence type="ECO:0000313" key="7">
    <source>
        <dbReference type="EMBL" id="RKO97956.1"/>
    </source>
</evidence>
<evidence type="ECO:0000313" key="9">
    <source>
        <dbReference type="Proteomes" id="UP000268535"/>
    </source>
</evidence>
<gene>
    <name evidence="7" type="ORF">CAUPRSCDRAFT_5682</name>
    <name evidence="8" type="ORF">CXG81DRAFT_9513</name>
</gene>
<dbReference type="GO" id="GO:0031267">
    <property type="term" value="F:small GTPase binding"/>
    <property type="evidence" value="ECO:0007669"/>
    <property type="project" value="InterPro"/>
</dbReference>
<keyword evidence="10" id="KW-1185">Reference proteome</keyword>
<dbReference type="GO" id="GO:0006611">
    <property type="term" value="P:protein export from nucleus"/>
    <property type="evidence" value="ECO:0007669"/>
    <property type="project" value="InterPro"/>
</dbReference>
<evidence type="ECO:0000256" key="1">
    <source>
        <dbReference type="ARBA" id="ARBA00004123"/>
    </source>
</evidence>
<evidence type="ECO:0000256" key="4">
    <source>
        <dbReference type="ARBA" id="ARBA00022927"/>
    </source>
</evidence>
<dbReference type="Pfam" id="PF18777">
    <property type="entry name" value="CRM1_repeat"/>
    <property type="match status" value="1"/>
</dbReference>
<dbReference type="Gene3D" id="1.25.10.10">
    <property type="entry name" value="Leucine-rich Repeat Variant"/>
    <property type="match status" value="1"/>
</dbReference>
<dbReference type="InterPro" id="IPR001494">
    <property type="entry name" value="Importin-beta_N"/>
</dbReference>
<dbReference type="Pfam" id="PF18784">
    <property type="entry name" value="CRM1_repeat_2"/>
    <property type="match status" value="1"/>
</dbReference>
<dbReference type="GO" id="GO:0000055">
    <property type="term" value="P:ribosomal large subunit export from nucleus"/>
    <property type="evidence" value="ECO:0007669"/>
    <property type="project" value="TreeGrafter"/>
</dbReference>
<keyword evidence="4" id="KW-0653">Protein transport</keyword>
<protein>
    <submittedName>
        <fullName evidence="7">Nuclear export receptor Crm1</fullName>
    </submittedName>
</protein>
<dbReference type="EMBL" id="ML009136">
    <property type="protein sequence ID" value="RKO97956.1"/>
    <property type="molecule type" value="Genomic_DNA"/>
</dbReference>
<keyword evidence="7" id="KW-0675">Receptor</keyword>
<dbReference type="InterPro" id="IPR014877">
    <property type="entry name" value="XPO1_C_dom"/>
</dbReference>
<dbReference type="FunFam" id="1.25.10.10:FF:000022">
    <property type="entry name" value="protein EXPORTIN 1A"/>
    <property type="match status" value="1"/>
</dbReference>
<keyword evidence="3" id="KW-0813">Transport</keyword>
<evidence type="ECO:0000256" key="5">
    <source>
        <dbReference type="ARBA" id="ARBA00023242"/>
    </source>
</evidence>
<dbReference type="InterPro" id="IPR013598">
    <property type="entry name" value="Exportin-1/Importin-b-like"/>
</dbReference>
<evidence type="ECO:0000313" key="10">
    <source>
        <dbReference type="Proteomes" id="UP000274922"/>
    </source>
</evidence>
<dbReference type="GO" id="GO:0005634">
    <property type="term" value="C:nucleus"/>
    <property type="evidence" value="ECO:0007669"/>
    <property type="project" value="UniProtKB-SubCell"/>
</dbReference>
<dbReference type="InterPro" id="IPR016024">
    <property type="entry name" value="ARM-type_fold"/>
</dbReference>
<dbReference type="InterPro" id="IPR041235">
    <property type="entry name" value="Exp1_repeat_2"/>
</dbReference>
<dbReference type="Pfam" id="PF08767">
    <property type="entry name" value="CRM1_C"/>
    <property type="match status" value="1"/>
</dbReference>
<dbReference type="Pfam" id="PF03810">
    <property type="entry name" value="IBN_N"/>
    <property type="match status" value="1"/>
</dbReference>
<dbReference type="STRING" id="1555241.A0A4P9XD55"/>
<dbReference type="EMBL" id="ML014123">
    <property type="protein sequence ID" value="RKP03426.1"/>
    <property type="molecule type" value="Genomic_DNA"/>
</dbReference>
<evidence type="ECO:0000256" key="2">
    <source>
        <dbReference type="ARBA" id="ARBA00009466"/>
    </source>
</evidence>
<dbReference type="AlphaFoldDB" id="A0A4P9XD55"/>
<dbReference type="InterPro" id="IPR045065">
    <property type="entry name" value="XPO1/5"/>
</dbReference>
<dbReference type="Proteomes" id="UP000274922">
    <property type="component" value="Unassembled WGS sequence"/>
</dbReference>
<dbReference type="GO" id="GO:0005737">
    <property type="term" value="C:cytoplasm"/>
    <property type="evidence" value="ECO:0007669"/>
    <property type="project" value="TreeGrafter"/>
</dbReference>
<proteinExistence type="inferred from homology"/>
<dbReference type="PROSITE" id="PS50166">
    <property type="entry name" value="IMPORTIN_B_NT"/>
    <property type="match status" value="1"/>
</dbReference>
<name>A0A4P9XD55_9FUNG</name>
<dbReference type="GO" id="GO:0000056">
    <property type="term" value="P:ribosomal small subunit export from nucleus"/>
    <property type="evidence" value="ECO:0007669"/>
    <property type="project" value="TreeGrafter"/>
</dbReference>
<reference evidence="7" key="3">
    <citation type="submission" date="2018-08" db="EMBL/GenBank/DDBJ databases">
        <title>Leveraging single-cell genomics to expand the Fungal Tree of Life.</title>
        <authorList>
            <consortium name="DOE Joint Genome Institute"/>
            <person name="Ahrendt S.R."/>
            <person name="Quandt C.A."/>
            <person name="Ciobanu D."/>
            <person name="Clum A."/>
            <person name="Salamov A."/>
            <person name="Andreopoulos B."/>
            <person name="Cheng J.-F."/>
            <person name="Woyke T."/>
            <person name="Pelin A."/>
            <person name="Henrissat B."/>
            <person name="Reynolds N."/>
            <person name="Benny G.L."/>
            <person name="Smith M.E."/>
            <person name="James T.Y."/>
            <person name="Grigoriev I.V."/>
        </authorList>
    </citation>
    <scope>NUCLEOTIDE SEQUENCE</scope>
    <source>
        <strain evidence="7">ATCC 52028</strain>
    </source>
</reference>
<accession>A0A4P9XD55</accession>
<dbReference type="GO" id="GO:0005049">
    <property type="term" value="F:nuclear export signal receptor activity"/>
    <property type="evidence" value="ECO:0007669"/>
    <property type="project" value="InterPro"/>
</dbReference>
<dbReference type="InterPro" id="IPR040485">
    <property type="entry name" value="XPO1_repeat_3"/>
</dbReference>
<keyword evidence="5" id="KW-0539">Nucleus</keyword>
<comment type="subcellular location">
    <subcellularLocation>
        <location evidence="1">Nucleus</location>
    </subcellularLocation>
</comment>
<evidence type="ECO:0000313" key="8">
    <source>
        <dbReference type="EMBL" id="RKP03426.1"/>
    </source>
</evidence>
<organism evidence="8 10">
    <name type="scientific">Caulochytrium protostelioides</name>
    <dbReference type="NCBI Taxonomy" id="1555241"/>
    <lineage>
        <taxon>Eukaryota</taxon>
        <taxon>Fungi</taxon>
        <taxon>Fungi incertae sedis</taxon>
        <taxon>Chytridiomycota</taxon>
        <taxon>Chytridiomycota incertae sedis</taxon>
        <taxon>Chytridiomycetes</taxon>
        <taxon>Caulochytriales</taxon>
        <taxon>Caulochytriaceae</taxon>
        <taxon>Caulochytrium</taxon>
    </lineage>
</organism>
<evidence type="ECO:0000259" key="6">
    <source>
        <dbReference type="PROSITE" id="PS50166"/>
    </source>
</evidence>
<dbReference type="Proteomes" id="UP000268535">
    <property type="component" value="Unassembled WGS sequence"/>
</dbReference>
<dbReference type="InterPro" id="IPR011989">
    <property type="entry name" value="ARM-like"/>
</dbReference>